<dbReference type="PANTHER" id="PTHR11474">
    <property type="entry name" value="TYROSINASE FAMILY MEMBER"/>
    <property type="match status" value="1"/>
</dbReference>
<keyword evidence="7" id="KW-1185">Reference proteome</keyword>
<dbReference type="SUPFAM" id="SSF48056">
    <property type="entry name" value="Di-copper centre-containing domain"/>
    <property type="match status" value="1"/>
</dbReference>
<feature type="signal peptide" evidence="4">
    <location>
        <begin position="1"/>
        <end position="20"/>
    </location>
</feature>
<name>A0A9Q0AJM4_9PEZI</name>
<sequence>MLALLRTILVPCLLVRVGVAAVGGPVEVIRNGYYPLDVVDKLEEATMPKVEAWMSKKIATGKNNNCTLENAAVRREWSDLSVTQREEYVAAVKCLMKLPPKADKTRFPGALSRFDDFVAYHMTHAMQLHDNYHLFGAHKYFVWLYEQALRKECGYTGYQPYENYDRYAEDPINSPLWNGNASSLGGNGVPDPRYKGVAQPGRTPNIIKTGGGGGMVVSLGPTSMSTANDIPKNPRTNGTGSNPRCLRRDINRNSAMGATADRAFSLISGNKDINGFYNQLLGTPPPKNDSYPWGIHTAGHYIHGVDPGGDPNTSPGDPGFYFHHGALDRLWWIWQMQDPDVRLNAVPTGGMSMPHRRATDPMDIVVDMEWLGPPIKLLETHDSLGGNGGAFCYVYV</sequence>
<evidence type="ECO:0000256" key="1">
    <source>
        <dbReference type="ARBA" id="ARBA00022723"/>
    </source>
</evidence>
<gene>
    <name evidence="6" type="ORF">JX265_012357</name>
</gene>
<feature type="domain" description="Tyrosinase copper-binding" evidence="5">
    <location>
        <begin position="317"/>
        <end position="328"/>
    </location>
</feature>
<keyword evidence="2" id="KW-0560">Oxidoreductase</keyword>
<dbReference type="GO" id="GO:0016491">
    <property type="term" value="F:oxidoreductase activity"/>
    <property type="evidence" value="ECO:0007669"/>
    <property type="project" value="UniProtKB-KW"/>
</dbReference>
<evidence type="ECO:0000313" key="6">
    <source>
        <dbReference type="EMBL" id="KAI1855002.1"/>
    </source>
</evidence>
<accession>A0A9Q0AJM4</accession>
<dbReference type="Pfam" id="PF00264">
    <property type="entry name" value="Tyrosinase"/>
    <property type="match status" value="1"/>
</dbReference>
<feature type="compositionally biased region" description="Polar residues" evidence="3">
    <location>
        <begin position="225"/>
        <end position="242"/>
    </location>
</feature>
<dbReference type="OrthoDB" id="6132182at2759"/>
<evidence type="ECO:0000256" key="3">
    <source>
        <dbReference type="SAM" id="MobiDB-lite"/>
    </source>
</evidence>
<protein>
    <recommendedName>
        <fullName evidence="5">Tyrosinase copper-binding domain-containing protein</fullName>
    </recommendedName>
</protein>
<dbReference type="AlphaFoldDB" id="A0A9Q0AJM4"/>
<dbReference type="Gene3D" id="1.10.1280.10">
    <property type="entry name" value="Di-copper center containing domain from catechol oxidase"/>
    <property type="match status" value="1"/>
</dbReference>
<feature type="chain" id="PRO_5040118410" description="Tyrosinase copper-binding domain-containing protein" evidence="4">
    <location>
        <begin position="21"/>
        <end position="396"/>
    </location>
</feature>
<evidence type="ECO:0000259" key="5">
    <source>
        <dbReference type="PROSITE" id="PS00498"/>
    </source>
</evidence>
<dbReference type="InterPro" id="IPR050316">
    <property type="entry name" value="Tyrosinase/Hemocyanin"/>
</dbReference>
<proteinExistence type="predicted"/>
<keyword evidence="1" id="KW-0479">Metal-binding</keyword>
<keyword evidence="4" id="KW-0732">Signal</keyword>
<reference evidence="6" key="1">
    <citation type="submission" date="2021-03" db="EMBL/GenBank/DDBJ databases">
        <title>Revisited historic fungal species revealed as producer of novel bioactive compounds through whole genome sequencing and comparative genomics.</title>
        <authorList>
            <person name="Vignolle G.A."/>
            <person name="Hochenegger N."/>
            <person name="Mach R.L."/>
            <person name="Mach-Aigner A.R."/>
            <person name="Javad Rahimi M."/>
            <person name="Salim K.A."/>
            <person name="Chan C.M."/>
            <person name="Lim L.B.L."/>
            <person name="Cai F."/>
            <person name="Druzhinina I.S."/>
            <person name="U'Ren J.M."/>
            <person name="Derntl C."/>
        </authorList>
    </citation>
    <scope>NUCLEOTIDE SEQUENCE</scope>
    <source>
        <strain evidence="6">TUCIM 5799</strain>
    </source>
</reference>
<dbReference type="EMBL" id="JAFIMR010000052">
    <property type="protein sequence ID" value="KAI1855002.1"/>
    <property type="molecule type" value="Genomic_DNA"/>
</dbReference>
<feature type="region of interest" description="Disordered" evidence="3">
    <location>
        <begin position="188"/>
        <end position="212"/>
    </location>
</feature>
<dbReference type="PANTHER" id="PTHR11474:SF125">
    <property type="entry name" value="N-ACETYL-6-HYDROXYTRYPTOPHAN OXIDASE IVOB-RELATED"/>
    <property type="match status" value="1"/>
</dbReference>
<evidence type="ECO:0000313" key="7">
    <source>
        <dbReference type="Proteomes" id="UP000829685"/>
    </source>
</evidence>
<dbReference type="InterPro" id="IPR002227">
    <property type="entry name" value="Tyrosinase_Cu-bd"/>
</dbReference>
<evidence type="ECO:0000256" key="2">
    <source>
        <dbReference type="ARBA" id="ARBA00023002"/>
    </source>
</evidence>
<feature type="region of interest" description="Disordered" evidence="3">
    <location>
        <begin position="225"/>
        <end position="245"/>
    </location>
</feature>
<organism evidence="6 7">
    <name type="scientific">Neoarthrinium moseri</name>
    <dbReference type="NCBI Taxonomy" id="1658444"/>
    <lineage>
        <taxon>Eukaryota</taxon>
        <taxon>Fungi</taxon>
        <taxon>Dikarya</taxon>
        <taxon>Ascomycota</taxon>
        <taxon>Pezizomycotina</taxon>
        <taxon>Sordariomycetes</taxon>
        <taxon>Xylariomycetidae</taxon>
        <taxon>Amphisphaeriales</taxon>
        <taxon>Apiosporaceae</taxon>
        <taxon>Neoarthrinium</taxon>
    </lineage>
</organism>
<dbReference type="InterPro" id="IPR008922">
    <property type="entry name" value="Di-copper_centre_dom_sf"/>
</dbReference>
<comment type="caution">
    <text evidence="6">The sequence shown here is derived from an EMBL/GenBank/DDBJ whole genome shotgun (WGS) entry which is preliminary data.</text>
</comment>
<evidence type="ECO:0000256" key="4">
    <source>
        <dbReference type="SAM" id="SignalP"/>
    </source>
</evidence>
<dbReference type="Proteomes" id="UP000829685">
    <property type="component" value="Unassembled WGS sequence"/>
</dbReference>
<dbReference type="PROSITE" id="PS00498">
    <property type="entry name" value="TYROSINASE_2"/>
    <property type="match status" value="1"/>
</dbReference>
<dbReference type="GO" id="GO:0046872">
    <property type="term" value="F:metal ion binding"/>
    <property type="evidence" value="ECO:0007669"/>
    <property type="project" value="UniProtKB-KW"/>
</dbReference>